<feature type="domain" description="Fe-containing alcohol dehydrogenase-like C-terminal" evidence="4">
    <location>
        <begin position="203"/>
        <end position="323"/>
    </location>
</feature>
<keyword evidence="6" id="KW-1185">Reference proteome</keyword>
<dbReference type="SUPFAM" id="SSF56796">
    <property type="entry name" value="Dehydroquinate synthase-like"/>
    <property type="match status" value="2"/>
</dbReference>
<evidence type="ECO:0000313" key="6">
    <source>
        <dbReference type="Proteomes" id="UP000607559"/>
    </source>
</evidence>
<evidence type="ECO:0000256" key="2">
    <source>
        <dbReference type="ARBA" id="ARBA00023002"/>
    </source>
</evidence>
<comment type="similarity">
    <text evidence="1">Belongs to the iron-containing alcohol dehydrogenase family.</text>
</comment>
<dbReference type="Pfam" id="PF25137">
    <property type="entry name" value="ADH_Fe_C"/>
    <property type="match status" value="2"/>
</dbReference>
<reference evidence="5" key="1">
    <citation type="journal article" date="2014" name="Int. J. Syst. Evol. Microbiol.">
        <title>Complete genome sequence of Corynebacterium casei LMG S-19264T (=DSM 44701T), isolated from a smear-ripened cheese.</title>
        <authorList>
            <consortium name="US DOE Joint Genome Institute (JGI-PGF)"/>
            <person name="Walter F."/>
            <person name="Albersmeier A."/>
            <person name="Kalinowski J."/>
            <person name="Ruckert C."/>
        </authorList>
    </citation>
    <scope>NUCLEOTIDE SEQUENCE</scope>
    <source>
        <strain evidence="5">CGMCC 1.15448</strain>
    </source>
</reference>
<name>A0A8J2UHA1_9BACT</name>
<dbReference type="AlphaFoldDB" id="A0A8J2UHA1"/>
<feature type="domain" description="Alcohol dehydrogenase iron-type/glycerol dehydrogenase GldA" evidence="3">
    <location>
        <begin position="20"/>
        <end position="192"/>
    </location>
</feature>
<evidence type="ECO:0000259" key="4">
    <source>
        <dbReference type="Pfam" id="PF25137"/>
    </source>
</evidence>
<dbReference type="InterPro" id="IPR001670">
    <property type="entry name" value="ADH_Fe/GldA"/>
</dbReference>
<feature type="domain" description="Fe-containing alcohol dehydrogenase-like C-terminal" evidence="4">
    <location>
        <begin position="363"/>
        <end position="430"/>
    </location>
</feature>
<dbReference type="Gene3D" id="3.40.50.1970">
    <property type="match status" value="1"/>
</dbReference>
<dbReference type="Gene3D" id="1.20.1090.10">
    <property type="entry name" value="Dehydroquinate synthase-like - alpha domain"/>
    <property type="match status" value="1"/>
</dbReference>
<sequence length="431" mass="46561">MAEGAKYMIDFTTIRQYNFPTTIRFGPGVIAELPDHLRGVGLSRPLLVTDPMVAQLDFFSGLRKQLEAKGLSVEVFSDIHKNPVKSDVEKGGVAFTTTGRDSIIGIGGGAAMDVARAIALRINHHRDLFDYDDLIGGDVYVTEEVPYFVTVPTTSGTGSEVGRSAIISEDETHRKRILFSPKLLAKMVYADPLLTMELPPFVTAATGMDALTHNLEAYLAKMWHPMAEGIALEGIRLICGSIVQATNRPDLASRSQMMIASLMGAVAFQKGLGVVHSLAHPMSSLLDTHHGLANAVNLPYGMRFNIGGCEEKFRVIAQVMELPVDEGPGTRAMAERWGSGGRPAADEAIAGRAAGEAIAAASAGRAAGEAVVERLFELNKWLGLPTRLRDVGVREEHLETLADLAIADFAHPNNPKPVSRDDFFTLYKEAL</sequence>
<dbReference type="InterPro" id="IPR056798">
    <property type="entry name" value="ADH_Fe_C"/>
</dbReference>
<organism evidence="5 6">
    <name type="scientific">Puia dinghuensis</name>
    <dbReference type="NCBI Taxonomy" id="1792502"/>
    <lineage>
        <taxon>Bacteria</taxon>
        <taxon>Pseudomonadati</taxon>
        <taxon>Bacteroidota</taxon>
        <taxon>Chitinophagia</taxon>
        <taxon>Chitinophagales</taxon>
        <taxon>Chitinophagaceae</taxon>
        <taxon>Puia</taxon>
    </lineage>
</organism>
<gene>
    <name evidence="5" type="ORF">GCM10011511_44560</name>
</gene>
<dbReference type="PANTHER" id="PTHR11496:SF102">
    <property type="entry name" value="ALCOHOL DEHYDROGENASE 4"/>
    <property type="match status" value="1"/>
</dbReference>
<dbReference type="Pfam" id="PF00465">
    <property type="entry name" value="Fe-ADH"/>
    <property type="match status" value="1"/>
</dbReference>
<comment type="caution">
    <text evidence="5">The sequence shown here is derived from an EMBL/GenBank/DDBJ whole genome shotgun (WGS) entry which is preliminary data.</text>
</comment>
<dbReference type="Proteomes" id="UP000607559">
    <property type="component" value="Unassembled WGS sequence"/>
</dbReference>
<dbReference type="FunFam" id="3.40.50.1970:FF:000003">
    <property type="entry name" value="Alcohol dehydrogenase, iron-containing"/>
    <property type="match status" value="1"/>
</dbReference>
<dbReference type="PANTHER" id="PTHR11496">
    <property type="entry name" value="ALCOHOL DEHYDROGENASE"/>
    <property type="match status" value="1"/>
</dbReference>
<dbReference type="EMBL" id="BMJC01000005">
    <property type="protein sequence ID" value="GGB15808.1"/>
    <property type="molecule type" value="Genomic_DNA"/>
</dbReference>
<dbReference type="CDD" id="cd14861">
    <property type="entry name" value="Fe-ADH-like"/>
    <property type="match status" value="1"/>
</dbReference>
<dbReference type="GO" id="GO:0004022">
    <property type="term" value="F:alcohol dehydrogenase (NAD+) activity"/>
    <property type="evidence" value="ECO:0007669"/>
    <property type="project" value="TreeGrafter"/>
</dbReference>
<accession>A0A8J2UHA1</accession>
<evidence type="ECO:0008006" key="7">
    <source>
        <dbReference type="Google" id="ProtNLM"/>
    </source>
</evidence>
<keyword evidence="2" id="KW-0560">Oxidoreductase</keyword>
<dbReference type="InterPro" id="IPR039697">
    <property type="entry name" value="Alcohol_dehydrogenase_Fe"/>
</dbReference>
<proteinExistence type="inferred from homology"/>
<evidence type="ECO:0000259" key="3">
    <source>
        <dbReference type="Pfam" id="PF00465"/>
    </source>
</evidence>
<evidence type="ECO:0000256" key="1">
    <source>
        <dbReference type="ARBA" id="ARBA00007358"/>
    </source>
</evidence>
<protein>
    <recommendedName>
        <fullName evidence="7">Iron-containing alcohol dehydrogenase</fullName>
    </recommendedName>
</protein>
<reference evidence="5" key="2">
    <citation type="submission" date="2020-09" db="EMBL/GenBank/DDBJ databases">
        <authorList>
            <person name="Sun Q."/>
            <person name="Zhou Y."/>
        </authorList>
    </citation>
    <scope>NUCLEOTIDE SEQUENCE</scope>
    <source>
        <strain evidence="5">CGMCC 1.15448</strain>
    </source>
</reference>
<evidence type="ECO:0000313" key="5">
    <source>
        <dbReference type="EMBL" id="GGB15808.1"/>
    </source>
</evidence>
<dbReference type="GO" id="GO:0046872">
    <property type="term" value="F:metal ion binding"/>
    <property type="evidence" value="ECO:0007669"/>
    <property type="project" value="InterPro"/>
</dbReference>